<feature type="domain" description="MARVEL" evidence="8">
    <location>
        <begin position="10"/>
        <end position="182"/>
    </location>
</feature>
<dbReference type="PANTHER" id="PTHR10306">
    <property type="entry name" value="SYNAPTOPHYSIN"/>
    <property type="match status" value="1"/>
</dbReference>
<evidence type="ECO:0000313" key="9">
    <source>
        <dbReference type="EMBL" id="CAI8014670.1"/>
    </source>
</evidence>
<keyword evidence="10" id="KW-1185">Reference proteome</keyword>
<evidence type="ECO:0000256" key="1">
    <source>
        <dbReference type="ARBA" id="ARBA00004141"/>
    </source>
</evidence>
<evidence type="ECO:0000259" key="8">
    <source>
        <dbReference type="Pfam" id="PF01284"/>
    </source>
</evidence>
<keyword evidence="4 7" id="KW-1133">Transmembrane helix</keyword>
<comment type="similarity">
    <text evidence="2">Belongs to the synaptophysin/synaptobrevin family.</text>
</comment>
<accession>A0AA35RN88</accession>
<proteinExistence type="inferred from homology"/>
<organism evidence="9 10">
    <name type="scientific">Geodia barretti</name>
    <name type="common">Barrett's horny sponge</name>
    <dbReference type="NCBI Taxonomy" id="519541"/>
    <lineage>
        <taxon>Eukaryota</taxon>
        <taxon>Metazoa</taxon>
        <taxon>Porifera</taxon>
        <taxon>Demospongiae</taxon>
        <taxon>Heteroscleromorpha</taxon>
        <taxon>Tetractinellida</taxon>
        <taxon>Astrophorina</taxon>
        <taxon>Geodiidae</taxon>
        <taxon>Geodia</taxon>
    </lineage>
</organism>
<evidence type="ECO:0000256" key="7">
    <source>
        <dbReference type="SAM" id="Phobius"/>
    </source>
</evidence>
<gene>
    <name evidence="9" type="ORF">GBAR_LOCUS9160</name>
</gene>
<dbReference type="PANTHER" id="PTHR10306:SF17">
    <property type="entry name" value="MARVEL DOMAIN-CONTAINING PROTEIN"/>
    <property type="match status" value="1"/>
</dbReference>
<dbReference type="InterPro" id="IPR001285">
    <property type="entry name" value="Synaptophysin/porin"/>
</dbReference>
<evidence type="ECO:0000256" key="4">
    <source>
        <dbReference type="ARBA" id="ARBA00022989"/>
    </source>
</evidence>
<dbReference type="GO" id="GO:0016020">
    <property type="term" value="C:membrane"/>
    <property type="evidence" value="ECO:0007669"/>
    <property type="project" value="UniProtKB-SubCell"/>
</dbReference>
<keyword evidence="3 7" id="KW-0812">Transmembrane</keyword>
<feature type="transmembrane region" description="Helical" evidence="7">
    <location>
        <begin position="136"/>
        <end position="155"/>
    </location>
</feature>
<keyword evidence="5 7" id="KW-0472">Membrane</keyword>
<dbReference type="EMBL" id="CASHTH010001384">
    <property type="protein sequence ID" value="CAI8014670.1"/>
    <property type="molecule type" value="Genomic_DNA"/>
</dbReference>
<evidence type="ECO:0000256" key="3">
    <source>
        <dbReference type="ARBA" id="ARBA00022692"/>
    </source>
</evidence>
<evidence type="ECO:0000256" key="5">
    <source>
        <dbReference type="ARBA" id="ARBA00023136"/>
    </source>
</evidence>
<reference evidence="9" key="1">
    <citation type="submission" date="2023-03" db="EMBL/GenBank/DDBJ databases">
        <authorList>
            <person name="Steffen K."/>
            <person name="Cardenas P."/>
        </authorList>
    </citation>
    <scope>NUCLEOTIDE SEQUENCE</scope>
</reference>
<evidence type="ECO:0000313" key="10">
    <source>
        <dbReference type="Proteomes" id="UP001174909"/>
    </source>
</evidence>
<keyword evidence="6" id="KW-0325">Glycoprotein</keyword>
<evidence type="ECO:0000256" key="6">
    <source>
        <dbReference type="ARBA" id="ARBA00023180"/>
    </source>
</evidence>
<dbReference type="AlphaFoldDB" id="A0AA35RN88"/>
<comment type="caution">
    <text evidence="9">The sequence shown here is derived from an EMBL/GenBank/DDBJ whole genome shotgun (WGS) entry which is preliminary data.</text>
</comment>
<feature type="transmembrane region" description="Helical" evidence="7">
    <location>
        <begin position="103"/>
        <end position="124"/>
    </location>
</feature>
<name>A0AA35RN88_GEOBA</name>
<comment type="subcellular location">
    <subcellularLocation>
        <location evidence="1">Membrane</location>
        <topology evidence="1">Multi-pass membrane protein</topology>
    </subcellularLocation>
</comment>
<feature type="transmembrane region" description="Helical" evidence="7">
    <location>
        <begin position="26"/>
        <end position="48"/>
    </location>
</feature>
<evidence type="ECO:0000256" key="2">
    <source>
        <dbReference type="ARBA" id="ARBA00006476"/>
    </source>
</evidence>
<dbReference type="InterPro" id="IPR008253">
    <property type="entry name" value="Marvel"/>
</dbReference>
<sequence>MGLQIHWRAPLQPKGFLKIVEFVRNVLAHFVAIITFSLVAGFMVSTAVDFECGNNDLNFTFTLTADYPFRHIQQSRQSTRSNETEHSTKTFPDGGVPRSAEFFVGWGVLTLFYCIIALLVYMFVTANERFERTFDIAVVLDIILHVVWILCWFIASVDWAVAFYRIDDVLHNYMNSLESSECGGQNESEIIQVFENDREYVQAQIAVVRCLDS</sequence>
<dbReference type="Pfam" id="PF01284">
    <property type="entry name" value="MARVEL"/>
    <property type="match status" value="1"/>
</dbReference>
<protein>
    <submittedName>
        <fullName evidence="9">Synaptophysin-like protein 1</fullName>
    </submittedName>
</protein>
<dbReference type="Proteomes" id="UP001174909">
    <property type="component" value="Unassembled WGS sequence"/>
</dbReference>